<comment type="caution">
    <text evidence="2">The sequence shown here is derived from an EMBL/GenBank/DDBJ whole genome shotgun (WGS) entry which is preliminary data.</text>
</comment>
<feature type="transmembrane region" description="Helical" evidence="1">
    <location>
        <begin position="169"/>
        <end position="192"/>
    </location>
</feature>
<keyword evidence="1" id="KW-1133">Transmembrane helix</keyword>
<organism evidence="2 3">
    <name type="scientific">Tenggerimyces flavus</name>
    <dbReference type="NCBI Taxonomy" id="1708749"/>
    <lineage>
        <taxon>Bacteria</taxon>
        <taxon>Bacillati</taxon>
        <taxon>Actinomycetota</taxon>
        <taxon>Actinomycetes</taxon>
        <taxon>Propionibacteriales</taxon>
        <taxon>Nocardioidaceae</taxon>
        <taxon>Tenggerimyces</taxon>
    </lineage>
</organism>
<feature type="transmembrane region" description="Helical" evidence="1">
    <location>
        <begin position="142"/>
        <end position="162"/>
    </location>
</feature>
<evidence type="ECO:0000313" key="2">
    <source>
        <dbReference type="EMBL" id="MFC3763953.1"/>
    </source>
</evidence>
<dbReference type="RefSeq" id="WP_205120861.1">
    <property type="nucleotide sequence ID" value="NZ_JAFBCM010000001.1"/>
</dbReference>
<evidence type="ECO:0000313" key="3">
    <source>
        <dbReference type="Proteomes" id="UP001595699"/>
    </source>
</evidence>
<feature type="transmembrane region" description="Helical" evidence="1">
    <location>
        <begin position="62"/>
        <end position="83"/>
    </location>
</feature>
<dbReference type="Proteomes" id="UP001595699">
    <property type="component" value="Unassembled WGS sequence"/>
</dbReference>
<protein>
    <recommendedName>
        <fullName evidence="4">ABC transporter permease</fullName>
    </recommendedName>
</protein>
<name>A0ABV7YGE7_9ACTN</name>
<gene>
    <name evidence="2" type="ORF">ACFOUW_24165</name>
</gene>
<feature type="transmembrane region" description="Helical" evidence="1">
    <location>
        <begin position="212"/>
        <end position="238"/>
    </location>
</feature>
<reference evidence="3" key="1">
    <citation type="journal article" date="2019" name="Int. J. Syst. Evol. Microbiol.">
        <title>The Global Catalogue of Microorganisms (GCM) 10K type strain sequencing project: providing services to taxonomists for standard genome sequencing and annotation.</title>
        <authorList>
            <consortium name="The Broad Institute Genomics Platform"/>
            <consortium name="The Broad Institute Genome Sequencing Center for Infectious Disease"/>
            <person name="Wu L."/>
            <person name="Ma J."/>
        </authorList>
    </citation>
    <scope>NUCLEOTIDE SEQUENCE [LARGE SCALE GENOMIC DNA]</scope>
    <source>
        <strain evidence="3">CGMCC 4.7241</strain>
    </source>
</reference>
<keyword evidence="3" id="KW-1185">Reference proteome</keyword>
<feature type="transmembrane region" description="Helical" evidence="1">
    <location>
        <begin position="20"/>
        <end position="42"/>
    </location>
</feature>
<sequence>MLLRTVRAEWTKLWSLRSTVACALVTVVLTVGITALLSWAMASGNAGEGASASAAELASVGATFGQFGLLALAALVITSEFANGSIRVTLAATPSRWRLVTAKAVVVAVVTFVSALVAVVLATLVAAPILGVSATSVLPSGAKAAAAMTLMGLVVLGMGALLRSTAGTIVTAVAMLFAPLIIGGVVSNRVVRTVLDYLPAGLSDGITSAKDAYAPGLAATLLAVWAVVLLASGGLALARRDS</sequence>
<evidence type="ECO:0008006" key="4">
    <source>
        <dbReference type="Google" id="ProtNLM"/>
    </source>
</evidence>
<proteinExistence type="predicted"/>
<accession>A0ABV7YGE7</accession>
<dbReference type="EMBL" id="JBHRZH010000021">
    <property type="protein sequence ID" value="MFC3763953.1"/>
    <property type="molecule type" value="Genomic_DNA"/>
</dbReference>
<feature type="transmembrane region" description="Helical" evidence="1">
    <location>
        <begin position="104"/>
        <end position="130"/>
    </location>
</feature>
<keyword evidence="1" id="KW-0812">Transmembrane</keyword>
<keyword evidence="1" id="KW-0472">Membrane</keyword>
<evidence type="ECO:0000256" key="1">
    <source>
        <dbReference type="SAM" id="Phobius"/>
    </source>
</evidence>